<keyword evidence="4 9" id="KW-0489">Methyltransferase</keyword>
<gene>
    <name evidence="12" type="ORF">JN12_03809</name>
</gene>
<dbReference type="InterPro" id="IPR036388">
    <property type="entry name" value="WH-like_DNA-bd_sf"/>
</dbReference>
<dbReference type="OrthoDB" id="9802228at2"/>
<evidence type="ECO:0000256" key="5">
    <source>
        <dbReference type="ARBA" id="ARBA00022679"/>
    </source>
</evidence>
<comment type="caution">
    <text evidence="12">The sequence shown here is derived from an EMBL/GenBank/DDBJ whole genome shotgun (WGS) entry which is preliminary data.</text>
</comment>
<evidence type="ECO:0000259" key="10">
    <source>
        <dbReference type="Pfam" id="PF01035"/>
    </source>
</evidence>
<evidence type="ECO:0000256" key="2">
    <source>
        <dbReference type="ARBA" id="ARBA00008711"/>
    </source>
</evidence>
<dbReference type="Proteomes" id="UP000319449">
    <property type="component" value="Unassembled WGS sequence"/>
</dbReference>
<dbReference type="InterPro" id="IPR014048">
    <property type="entry name" value="MethylDNA_cys_MeTrfase_DNA-bd"/>
</dbReference>
<dbReference type="Gene3D" id="1.10.10.10">
    <property type="entry name" value="Winged helix-like DNA-binding domain superfamily/Winged helix DNA-binding domain"/>
    <property type="match status" value="1"/>
</dbReference>
<dbReference type="Pfam" id="PF02870">
    <property type="entry name" value="Methyltransf_1N"/>
    <property type="match status" value="1"/>
</dbReference>
<dbReference type="SUPFAM" id="SSF46767">
    <property type="entry name" value="Methylated DNA-protein cysteine methyltransferase, C-terminal domain"/>
    <property type="match status" value="1"/>
</dbReference>
<proteinExistence type="inferred from homology"/>
<comment type="miscellaneous">
    <text evidence="9">This enzyme catalyzes only one turnover and therefore is not strictly catalytic. According to one definition, an enzyme is a biocatalyst that acts repeatedly and over many reaction cycles.</text>
</comment>
<dbReference type="GO" id="GO:0003908">
    <property type="term" value="F:methylated-DNA-[protein]-cysteine S-methyltransferase activity"/>
    <property type="evidence" value="ECO:0007669"/>
    <property type="project" value="UniProtKB-UniRule"/>
</dbReference>
<comment type="subcellular location">
    <subcellularLocation>
        <location evidence="9">Cytoplasm</location>
    </subcellularLocation>
</comment>
<dbReference type="RefSeq" id="WP_145025753.1">
    <property type="nucleotide sequence ID" value="NZ_VLLN01000039.1"/>
</dbReference>
<dbReference type="HAMAP" id="MF_00772">
    <property type="entry name" value="OGT"/>
    <property type="match status" value="1"/>
</dbReference>
<dbReference type="SUPFAM" id="SSF53155">
    <property type="entry name" value="Methylated DNA-protein cysteine methyltransferase domain"/>
    <property type="match status" value="1"/>
</dbReference>
<dbReference type="GO" id="GO:0005737">
    <property type="term" value="C:cytoplasm"/>
    <property type="evidence" value="ECO:0007669"/>
    <property type="project" value="UniProtKB-SubCell"/>
</dbReference>
<feature type="active site" description="Nucleophile; methyl group acceptor" evidence="9">
    <location>
        <position position="134"/>
    </location>
</feature>
<dbReference type="InterPro" id="IPR001497">
    <property type="entry name" value="MethylDNA_cys_MeTrfase_AS"/>
</dbReference>
<dbReference type="InterPro" id="IPR008332">
    <property type="entry name" value="MethylG_MeTrfase_N"/>
</dbReference>
<protein>
    <recommendedName>
        <fullName evidence="9">Methylated-DNA--protein-cysteine methyltransferase</fullName>
        <ecNumber evidence="9">2.1.1.63</ecNumber>
    </recommendedName>
    <alternativeName>
        <fullName evidence="9">6-O-methylguanine-DNA methyltransferase</fullName>
        <shortName evidence="9">MGMT</shortName>
    </alternativeName>
    <alternativeName>
        <fullName evidence="9">O-6-methylguanine-DNA-alkyltransferase</fullName>
    </alternativeName>
</protein>
<dbReference type="PANTHER" id="PTHR10815">
    <property type="entry name" value="METHYLATED-DNA--PROTEIN-CYSTEINE METHYLTRANSFERASE"/>
    <property type="match status" value="1"/>
</dbReference>
<keyword evidence="5 9" id="KW-0808">Transferase</keyword>
<evidence type="ECO:0000256" key="9">
    <source>
        <dbReference type="HAMAP-Rule" id="MF_00772"/>
    </source>
</evidence>
<dbReference type="AlphaFoldDB" id="A0A562V6I2"/>
<name>A0A562V6I2_9BACT</name>
<evidence type="ECO:0000259" key="11">
    <source>
        <dbReference type="Pfam" id="PF02870"/>
    </source>
</evidence>
<evidence type="ECO:0000313" key="13">
    <source>
        <dbReference type="Proteomes" id="UP000319449"/>
    </source>
</evidence>
<dbReference type="EMBL" id="VLLN01000039">
    <property type="protein sequence ID" value="TWJ13500.1"/>
    <property type="molecule type" value="Genomic_DNA"/>
</dbReference>
<dbReference type="InterPro" id="IPR023546">
    <property type="entry name" value="MGMT"/>
</dbReference>
<dbReference type="FunFam" id="1.10.10.10:FF:000214">
    <property type="entry name" value="Methylated-DNA--protein-cysteine methyltransferase"/>
    <property type="match status" value="1"/>
</dbReference>
<sequence>MKGKCSIRTPLGEMIALAEQDELCGLWFVGQKYAPDDAGDWKSDQSRSVFVTLRAQLTAYFAGQLRAFDIPLATGGTPFQMAVWALLRTIPSGETTTYGALAGRLAEQREGRTPSAQAVGGAVGRNPITIIIPCHRVVGANGSLTGYAGGLDRKAALLSLENGGNVHYSLR</sequence>
<keyword evidence="3 9" id="KW-0963">Cytoplasm</keyword>
<keyword evidence="6 9" id="KW-0227">DNA damage</keyword>
<evidence type="ECO:0000256" key="7">
    <source>
        <dbReference type="ARBA" id="ARBA00023204"/>
    </source>
</evidence>
<dbReference type="Gene3D" id="3.30.160.70">
    <property type="entry name" value="Methylated DNA-protein cysteine methyltransferase domain"/>
    <property type="match status" value="1"/>
</dbReference>
<reference evidence="12 13" key="1">
    <citation type="submission" date="2019-07" db="EMBL/GenBank/DDBJ databases">
        <title>Genomic Encyclopedia of Archaeal and Bacterial Type Strains, Phase II (KMG-II): from individual species to whole genera.</title>
        <authorList>
            <person name="Goeker M."/>
        </authorList>
    </citation>
    <scope>NUCLEOTIDE SEQUENCE [LARGE SCALE GENOMIC DNA]</scope>
    <source>
        <strain evidence="12 13">ATCC BAA-1139</strain>
    </source>
</reference>
<keyword evidence="7 9" id="KW-0234">DNA repair</keyword>
<evidence type="ECO:0000256" key="8">
    <source>
        <dbReference type="ARBA" id="ARBA00049348"/>
    </source>
</evidence>
<dbReference type="GO" id="GO:0006307">
    <property type="term" value="P:DNA alkylation repair"/>
    <property type="evidence" value="ECO:0007669"/>
    <property type="project" value="UniProtKB-UniRule"/>
</dbReference>
<organism evidence="12 13">
    <name type="scientific">Geobacter argillaceus</name>
    <dbReference type="NCBI Taxonomy" id="345631"/>
    <lineage>
        <taxon>Bacteria</taxon>
        <taxon>Pseudomonadati</taxon>
        <taxon>Thermodesulfobacteriota</taxon>
        <taxon>Desulfuromonadia</taxon>
        <taxon>Geobacterales</taxon>
        <taxon>Geobacteraceae</taxon>
        <taxon>Geobacter</taxon>
    </lineage>
</organism>
<dbReference type="NCBIfam" id="TIGR00589">
    <property type="entry name" value="ogt"/>
    <property type="match status" value="1"/>
</dbReference>
<accession>A0A562V6I2</accession>
<evidence type="ECO:0000256" key="4">
    <source>
        <dbReference type="ARBA" id="ARBA00022603"/>
    </source>
</evidence>
<dbReference type="CDD" id="cd06445">
    <property type="entry name" value="ATase"/>
    <property type="match status" value="1"/>
</dbReference>
<dbReference type="InterPro" id="IPR036217">
    <property type="entry name" value="MethylDNA_cys_MeTrfase_DNAb"/>
</dbReference>
<comment type="similarity">
    <text evidence="2 9">Belongs to the MGMT family.</text>
</comment>
<dbReference type="InterPro" id="IPR036631">
    <property type="entry name" value="MGMT_N_sf"/>
</dbReference>
<evidence type="ECO:0000256" key="3">
    <source>
        <dbReference type="ARBA" id="ARBA00022490"/>
    </source>
</evidence>
<comment type="function">
    <text evidence="9">Involved in the cellular defense against the biological effects of O6-methylguanine (O6-MeG) and O4-methylthymine (O4-MeT) in DNA. Repairs the methylated nucleobase in DNA by stoichiometrically transferring the methyl group to a cysteine residue in the enzyme. This is a suicide reaction: the enzyme is irreversibly inactivated.</text>
</comment>
<dbReference type="EC" id="2.1.1.63" evidence="9"/>
<dbReference type="PANTHER" id="PTHR10815:SF5">
    <property type="entry name" value="METHYLATED-DNA--PROTEIN-CYSTEINE METHYLTRANSFERASE"/>
    <property type="match status" value="1"/>
</dbReference>
<comment type="catalytic activity">
    <reaction evidence="8 9">
        <text>a 6-O-methyl-2'-deoxyguanosine in DNA + L-cysteinyl-[protein] = S-methyl-L-cysteinyl-[protein] + a 2'-deoxyguanosine in DNA</text>
        <dbReference type="Rhea" id="RHEA:24000"/>
        <dbReference type="Rhea" id="RHEA-COMP:10131"/>
        <dbReference type="Rhea" id="RHEA-COMP:10132"/>
        <dbReference type="Rhea" id="RHEA-COMP:11367"/>
        <dbReference type="Rhea" id="RHEA-COMP:11368"/>
        <dbReference type="ChEBI" id="CHEBI:29950"/>
        <dbReference type="ChEBI" id="CHEBI:82612"/>
        <dbReference type="ChEBI" id="CHEBI:85445"/>
        <dbReference type="ChEBI" id="CHEBI:85448"/>
        <dbReference type="EC" id="2.1.1.63"/>
    </reaction>
</comment>
<dbReference type="PROSITE" id="PS00374">
    <property type="entry name" value="MGMT"/>
    <property type="match status" value="1"/>
</dbReference>
<comment type="catalytic activity">
    <reaction evidence="1 9">
        <text>a 4-O-methyl-thymidine in DNA + L-cysteinyl-[protein] = a thymidine in DNA + S-methyl-L-cysteinyl-[protein]</text>
        <dbReference type="Rhea" id="RHEA:53428"/>
        <dbReference type="Rhea" id="RHEA-COMP:10131"/>
        <dbReference type="Rhea" id="RHEA-COMP:10132"/>
        <dbReference type="Rhea" id="RHEA-COMP:13555"/>
        <dbReference type="Rhea" id="RHEA-COMP:13556"/>
        <dbReference type="ChEBI" id="CHEBI:29950"/>
        <dbReference type="ChEBI" id="CHEBI:82612"/>
        <dbReference type="ChEBI" id="CHEBI:137386"/>
        <dbReference type="ChEBI" id="CHEBI:137387"/>
        <dbReference type="EC" id="2.1.1.63"/>
    </reaction>
</comment>
<dbReference type="GO" id="GO:0032259">
    <property type="term" value="P:methylation"/>
    <property type="evidence" value="ECO:0007669"/>
    <property type="project" value="UniProtKB-KW"/>
</dbReference>
<evidence type="ECO:0000256" key="1">
    <source>
        <dbReference type="ARBA" id="ARBA00001286"/>
    </source>
</evidence>
<feature type="domain" description="Methylated-DNA-[protein]-cysteine S-methyltransferase DNA binding" evidence="10">
    <location>
        <begin position="78"/>
        <end position="162"/>
    </location>
</feature>
<dbReference type="Pfam" id="PF01035">
    <property type="entry name" value="DNA_binding_1"/>
    <property type="match status" value="1"/>
</dbReference>
<evidence type="ECO:0000256" key="6">
    <source>
        <dbReference type="ARBA" id="ARBA00022763"/>
    </source>
</evidence>
<feature type="domain" description="Methylguanine DNA methyltransferase ribonuclease-like" evidence="11">
    <location>
        <begin position="7"/>
        <end position="73"/>
    </location>
</feature>
<keyword evidence="13" id="KW-1185">Reference proteome</keyword>
<evidence type="ECO:0000313" key="12">
    <source>
        <dbReference type="EMBL" id="TWJ13500.1"/>
    </source>
</evidence>